<dbReference type="Proteomes" id="UP001501490">
    <property type="component" value="Unassembled WGS sequence"/>
</dbReference>
<proteinExistence type="predicted"/>
<comment type="caution">
    <text evidence="1">The sequence shown here is derived from an EMBL/GenBank/DDBJ whole genome shotgun (WGS) entry which is preliminary data.</text>
</comment>
<reference evidence="2" key="1">
    <citation type="journal article" date="2019" name="Int. J. Syst. Evol. Microbiol.">
        <title>The Global Catalogue of Microorganisms (GCM) 10K type strain sequencing project: providing services to taxonomists for standard genome sequencing and annotation.</title>
        <authorList>
            <consortium name="The Broad Institute Genomics Platform"/>
            <consortium name="The Broad Institute Genome Sequencing Center for Infectious Disease"/>
            <person name="Wu L."/>
            <person name="Ma J."/>
        </authorList>
    </citation>
    <scope>NUCLEOTIDE SEQUENCE [LARGE SCALE GENOMIC DNA]</scope>
    <source>
        <strain evidence="2">JCM 16929</strain>
    </source>
</reference>
<gene>
    <name evidence="1" type="ORF">GCM10022236_51660</name>
</gene>
<keyword evidence="2" id="KW-1185">Reference proteome</keyword>
<sequence>MAWSSISRPSLGRILRLIYSAADWTSGPGRLKIGNGFVTLASFPHDNTSRALLVTSPGPRVIQLLAVPPEWEDRPARHAMQVAATPTNNKSATTILAESDDRLRPDLLAHWDDDGGHSASR</sequence>
<dbReference type="EMBL" id="BAABAB010000055">
    <property type="protein sequence ID" value="GAA3642714.1"/>
    <property type="molecule type" value="Genomic_DNA"/>
</dbReference>
<evidence type="ECO:0000313" key="1">
    <source>
        <dbReference type="EMBL" id="GAA3642714.1"/>
    </source>
</evidence>
<evidence type="ECO:0000313" key="2">
    <source>
        <dbReference type="Proteomes" id="UP001501490"/>
    </source>
</evidence>
<organism evidence="1 2">
    <name type="scientific">Microlunatus ginsengisoli</name>
    <dbReference type="NCBI Taxonomy" id="363863"/>
    <lineage>
        <taxon>Bacteria</taxon>
        <taxon>Bacillati</taxon>
        <taxon>Actinomycetota</taxon>
        <taxon>Actinomycetes</taxon>
        <taxon>Propionibacteriales</taxon>
        <taxon>Propionibacteriaceae</taxon>
        <taxon>Microlunatus</taxon>
    </lineage>
</organism>
<dbReference type="InterPro" id="IPR046036">
    <property type="entry name" value="DUF5994"/>
</dbReference>
<dbReference type="Pfam" id="PF19457">
    <property type="entry name" value="DUF5994"/>
    <property type="match status" value="1"/>
</dbReference>
<name>A0ABP7AYN5_9ACTN</name>
<protein>
    <submittedName>
        <fullName evidence="1">Uncharacterized protein</fullName>
    </submittedName>
</protein>
<accession>A0ABP7AYN5</accession>